<sequence>MSISSLQGRTALVTGASSGLGIEFARELARRGADLILVARSEAPMQALAQELRASGRTVHVRPADLADPAAREALIAGLAAEGVAIDVLVNNAGFGVFGEFVQTPWPKLEDMLEVDVVALTHLTRLVLPGMRGRGFGRVLQVASTGAFQPTPYYAAYAAAKSYVLEFSYAIDAELRGSGVRCTVLSPGVTATQFFAVSGQRPTLYQRVTRMQAPTVARQGVAAMLRGRTGVIAGWANALMAQGTRFMPRRLAARVAGQLMRN</sequence>
<evidence type="ECO:0000313" key="5">
    <source>
        <dbReference type="EMBL" id="AND69959.1"/>
    </source>
</evidence>
<evidence type="ECO:0000259" key="4">
    <source>
        <dbReference type="SMART" id="SM00822"/>
    </source>
</evidence>
<dbReference type="CDD" id="cd05233">
    <property type="entry name" value="SDR_c"/>
    <property type="match status" value="1"/>
</dbReference>
<dbReference type="SMART" id="SM00822">
    <property type="entry name" value="PKS_KR"/>
    <property type="match status" value="1"/>
</dbReference>
<dbReference type="KEGG" id="dtx:ATSB10_25050"/>
<accession>A0A161J7Q7</accession>
<proteinExistence type="inferred from homology"/>
<dbReference type="PIRSF" id="PIRSF000126">
    <property type="entry name" value="11-beta-HSD1"/>
    <property type="match status" value="1"/>
</dbReference>
<gene>
    <name evidence="5" type="ORF">ATSB10_25050</name>
</gene>
<evidence type="ECO:0000313" key="6">
    <source>
        <dbReference type="Proteomes" id="UP000077255"/>
    </source>
</evidence>
<dbReference type="SUPFAM" id="SSF51735">
    <property type="entry name" value="NAD(P)-binding Rossmann-fold domains"/>
    <property type="match status" value="1"/>
</dbReference>
<dbReference type="RefSeq" id="WP_236886418.1">
    <property type="nucleotide sequence ID" value="NZ_CP014841.1"/>
</dbReference>
<dbReference type="PRINTS" id="PR00080">
    <property type="entry name" value="SDRFAMILY"/>
</dbReference>
<reference evidence="5 6" key="1">
    <citation type="submission" date="2016-02" db="EMBL/GenBank/DDBJ databases">
        <title>Complete genome sequencing and analysis of ATSB10, Dyella thiooxydans isolated from rhizosphere soil of sunflower (Helianthus annuus L.).</title>
        <authorList>
            <person name="Lee Y."/>
            <person name="Hwangbo K."/>
            <person name="Chung H."/>
            <person name="Yoo J."/>
            <person name="Kim K.Y."/>
            <person name="Sa T.M."/>
            <person name="Um Y."/>
            <person name="Madhaiyan M."/>
        </authorList>
    </citation>
    <scope>NUCLEOTIDE SEQUENCE [LARGE SCALE GENOMIC DNA]</scope>
    <source>
        <strain evidence="5 6">ATSB10</strain>
    </source>
</reference>
<dbReference type="Proteomes" id="UP000077255">
    <property type="component" value="Chromosome"/>
</dbReference>
<dbReference type="Gene3D" id="3.40.50.720">
    <property type="entry name" value="NAD(P)-binding Rossmann-like Domain"/>
    <property type="match status" value="1"/>
</dbReference>
<keyword evidence="6" id="KW-1185">Reference proteome</keyword>
<dbReference type="PANTHER" id="PTHR44196">
    <property type="entry name" value="DEHYDROGENASE/REDUCTASE SDR FAMILY MEMBER 7B"/>
    <property type="match status" value="1"/>
</dbReference>
<name>A0A161J7Q7_9GAMM</name>
<comment type="similarity">
    <text evidence="1 3">Belongs to the short-chain dehydrogenases/reductases (SDR) family.</text>
</comment>
<dbReference type="STRING" id="445710.ATSB10_25050"/>
<dbReference type="InterPro" id="IPR057326">
    <property type="entry name" value="KR_dom"/>
</dbReference>
<dbReference type="PRINTS" id="PR00081">
    <property type="entry name" value="GDHRDH"/>
</dbReference>
<dbReference type="PATRIC" id="fig|445710.3.peg.2500"/>
<dbReference type="PANTHER" id="PTHR44196:SF2">
    <property type="entry name" value="SHORT-CHAIN DEHYDROGENASE-RELATED"/>
    <property type="match status" value="1"/>
</dbReference>
<evidence type="ECO:0000256" key="2">
    <source>
        <dbReference type="ARBA" id="ARBA00023002"/>
    </source>
</evidence>
<evidence type="ECO:0000256" key="1">
    <source>
        <dbReference type="ARBA" id="ARBA00006484"/>
    </source>
</evidence>
<dbReference type="InterPro" id="IPR036291">
    <property type="entry name" value="NAD(P)-bd_dom_sf"/>
</dbReference>
<dbReference type="GO" id="GO:0016020">
    <property type="term" value="C:membrane"/>
    <property type="evidence" value="ECO:0007669"/>
    <property type="project" value="TreeGrafter"/>
</dbReference>
<feature type="domain" description="Ketoreductase" evidence="4">
    <location>
        <begin position="9"/>
        <end position="192"/>
    </location>
</feature>
<dbReference type="AlphaFoldDB" id="A0A161J7Q7"/>
<organism evidence="5 6">
    <name type="scientific">Dyella thiooxydans</name>
    <dbReference type="NCBI Taxonomy" id="445710"/>
    <lineage>
        <taxon>Bacteria</taxon>
        <taxon>Pseudomonadati</taxon>
        <taxon>Pseudomonadota</taxon>
        <taxon>Gammaproteobacteria</taxon>
        <taxon>Lysobacterales</taxon>
        <taxon>Rhodanobacteraceae</taxon>
        <taxon>Dyella</taxon>
    </lineage>
</organism>
<evidence type="ECO:0000256" key="3">
    <source>
        <dbReference type="RuleBase" id="RU000363"/>
    </source>
</evidence>
<dbReference type="GO" id="GO:0016491">
    <property type="term" value="F:oxidoreductase activity"/>
    <property type="evidence" value="ECO:0007669"/>
    <property type="project" value="UniProtKB-KW"/>
</dbReference>
<dbReference type="EMBL" id="CP014841">
    <property type="protein sequence ID" value="AND69959.1"/>
    <property type="molecule type" value="Genomic_DNA"/>
</dbReference>
<protein>
    <recommendedName>
        <fullName evidence="4">Ketoreductase domain-containing protein</fullName>
    </recommendedName>
</protein>
<keyword evidence="2" id="KW-0560">Oxidoreductase</keyword>
<dbReference type="Pfam" id="PF00106">
    <property type="entry name" value="adh_short"/>
    <property type="match status" value="1"/>
</dbReference>
<dbReference type="InterPro" id="IPR002347">
    <property type="entry name" value="SDR_fam"/>
</dbReference>